<dbReference type="AlphaFoldDB" id="A0A1B0ABE2"/>
<dbReference type="Proteomes" id="UP000092445">
    <property type="component" value="Unassembled WGS sequence"/>
</dbReference>
<sequence length="146" mass="16763">MKKESFLFPIFLTLQYVSVNKSYSHVSHGFLEYVRHARTAKEMWNTLCPRFECKCAQSNTLIRKELARIRLREGEESLARFINSDAPIKQLKPGSYDPTVTTVENLSSDELTLGQARTRLLGEEAKKTQPHIEKLPKKLCNSKAVH</sequence>
<protein>
    <submittedName>
        <fullName evidence="1">Uncharacterized protein</fullName>
    </submittedName>
</protein>
<reference evidence="2" key="1">
    <citation type="submission" date="2014-03" db="EMBL/GenBank/DDBJ databases">
        <authorList>
            <person name="Aksoy S."/>
            <person name="Warren W."/>
            <person name="Wilson R.K."/>
        </authorList>
    </citation>
    <scope>NUCLEOTIDE SEQUENCE [LARGE SCALE GENOMIC DNA]</scope>
    <source>
        <strain evidence="2">IAEA</strain>
    </source>
</reference>
<evidence type="ECO:0000313" key="1">
    <source>
        <dbReference type="EnsemblMetazoa" id="GPAI040123-PA"/>
    </source>
</evidence>
<accession>A0A1B0ABE2</accession>
<dbReference type="EnsemblMetazoa" id="GPAI040123-RA">
    <property type="protein sequence ID" value="GPAI040123-PA"/>
    <property type="gene ID" value="GPAI040123"/>
</dbReference>
<name>A0A1B0ABE2_GLOPL</name>
<evidence type="ECO:0000313" key="2">
    <source>
        <dbReference type="Proteomes" id="UP000092445"/>
    </source>
</evidence>
<proteinExistence type="predicted"/>
<keyword evidence="2" id="KW-1185">Reference proteome</keyword>
<dbReference type="VEuPathDB" id="VectorBase:GPAI040123"/>
<organism evidence="1 2">
    <name type="scientific">Glossina pallidipes</name>
    <name type="common">Tsetse fly</name>
    <dbReference type="NCBI Taxonomy" id="7398"/>
    <lineage>
        <taxon>Eukaryota</taxon>
        <taxon>Metazoa</taxon>
        <taxon>Ecdysozoa</taxon>
        <taxon>Arthropoda</taxon>
        <taxon>Hexapoda</taxon>
        <taxon>Insecta</taxon>
        <taxon>Pterygota</taxon>
        <taxon>Neoptera</taxon>
        <taxon>Endopterygota</taxon>
        <taxon>Diptera</taxon>
        <taxon>Brachycera</taxon>
        <taxon>Muscomorpha</taxon>
        <taxon>Hippoboscoidea</taxon>
        <taxon>Glossinidae</taxon>
        <taxon>Glossina</taxon>
    </lineage>
</organism>
<reference evidence="1" key="2">
    <citation type="submission" date="2020-05" db="UniProtKB">
        <authorList>
            <consortium name="EnsemblMetazoa"/>
        </authorList>
    </citation>
    <scope>IDENTIFICATION</scope>
    <source>
        <strain evidence="1">IAEA</strain>
    </source>
</reference>